<evidence type="ECO:0000259" key="10">
    <source>
        <dbReference type="Pfam" id="PF16363"/>
    </source>
</evidence>
<dbReference type="NCBIfam" id="NF007956">
    <property type="entry name" value="PRK10675.1"/>
    <property type="match status" value="1"/>
</dbReference>
<sequence>MILLTGGAGYIGSHTAVELIQANHEIVVIDNLSNSAVESIRRIETITGTKVPFLEGDIRDEVFLDSVFQKYNISAVIHFAGLKSVSESVAKPLEYYDNNVHGTMVLLRAMQQAEVKQFIFSSSATVYGEDAPVPYLESMPRGRASNPYGRSKAIVEQILTDFHSAETDMSITILRYFNPVGAHSSGMIGEDPKDIPNNLMPFVSQVAIGRLDKLVIHGDNYDTRDGTCERDYIHVVDLAKGHLCALNQMAAAGIHIFNLGTGKSNSVKEVIETFQRVNGIKIPYEIGTRRDGDLPACWACTEKAENQLQWRATRTLEDMMRDTWQWQQKNPNGYN</sequence>
<dbReference type="Pfam" id="PF16363">
    <property type="entry name" value="GDP_Man_Dehyd"/>
    <property type="match status" value="1"/>
</dbReference>
<proteinExistence type="inferred from homology"/>
<evidence type="ECO:0000256" key="4">
    <source>
        <dbReference type="ARBA" id="ARBA00007637"/>
    </source>
</evidence>
<dbReference type="CDD" id="cd05247">
    <property type="entry name" value="UDP_G4E_1_SDR_e"/>
    <property type="match status" value="1"/>
</dbReference>
<protein>
    <recommendedName>
        <fullName evidence="6 9">UDP-glucose 4-epimerase</fullName>
        <ecNumber evidence="5 9">5.1.3.2</ecNumber>
    </recommendedName>
</protein>
<keyword evidence="7 9" id="KW-0520">NAD</keyword>
<dbReference type="RefSeq" id="WP_086433778.1">
    <property type="nucleotide sequence ID" value="NZ_FXWH01000001.1"/>
</dbReference>
<evidence type="ECO:0000256" key="3">
    <source>
        <dbReference type="ARBA" id="ARBA00004947"/>
    </source>
</evidence>
<evidence type="ECO:0000256" key="9">
    <source>
        <dbReference type="RuleBase" id="RU366046"/>
    </source>
</evidence>
<dbReference type="GO" id="GO:0006012">
    <property type="term" value="P:galactose metabolic process"/>
    <property type="evidence" value="ECO:0007669"/>
    <property type="project" value="UniProtKB-UniPathway"/>
</dbReference>
<comment type="catalytic activity">
    <reaction evidence="1 9">
        <text>UDP-alpha-D-glucose = UDP-alpha-D-galactose</text>
        <dbReference type="Rhea" id="RHEA:22168"/>
        <dbReference type="ChEBI" id="CHEBI:58885"/>
        <dbReference type="ChEBI" id="CHEBI:66914"/>
        <dbReference type="EC" id="5.1.3.2"/>
    </reaction>
</comment>
<feature type="domain" description="NAD(P)-binding" evidence="10">
    <location>
        <begin position="3"/>
        <end position="323"/>
    </location>
</feature>
<dbReference type="PANTHER" id="PTHR43725:SF47">
    <property type="entry name" value="UDP-GLUCOSE 4-EPIMERASE"/>
    <property type="match status" value="1"/>
</dbReference>
<reference evidence="12" key="1">
    <citation type="submission" date="2017-04" db="EMBL/GenBank/DDBJ databases">
        <authorList>
            <person name="Varghese N."/>
            <person name="Submissions S."/>
        </authorList>
    </citation>
    <scope>NUCLEOTIDE SEQUENCE [LARGE SCALE GENOMIC DNA]</scope>
</reference>
<evidence type="ECO:0000256" key="7">
    <source>
        <dbReference type="ARBA" id="ARBA00023027"/>
    </source>
</evidence>
<comment type="similarity">
    <text evidence="4 9">Belongs to the NAD(P)-dependent epimerase/dehydratase family.</text>
</comment>
<evidence type="ECO:0000256" key="5">
    <source>
        <dbReference type="ARBA" id="ARBA00013189"/>
    </source>
</evidence>
<keyword evidence="8 9" id="KW-0413">Isomerase</keyword>
<evidence type="ECO:0000256" key="6">
    <source>
        <dbReference type="ARBA" id="ARBA00018569"/>
    </source>
</evidence>
<dbReference type="EC" id="5.1.3.2" evidence="5 9"/>
<dbReference type="InterPro" id="IPR005886">
    <property type="entry name" value="UDP_G4E"/>
</dbReference>
<dbReference type="GO" id="GO:0003978">
    <property type="term" value="F:UDP-glucose 4-epimerase activity"/>
    <property type="evidence" value="ECO:0007669"/>
    <property type="project" value="UniProtKB-UniRule"/>
</dbReference>
<dbReference type="GO" id="GO:0005829">
    <property type="term" value="C:cytosol"/>
    <property type="evidence" value="ECO:0007669"/>
    <property type="project" value="TreeGrafter"/>
</dbReference>
<dbReference type="OrthoDB" id="9803010at2"/>
<dbReference type="Proteomes" id="UP000194450">
    <property type="component" value="Unassembled WGS sequence"/>
</dbReference>
<dbReference type="UniPathway" id="UPA00214"/>
<gene>
    <name evidence="11" type="ORF">SAMN06297229_0611</name>
</gene>
<dbReference type="Gene3D" id="3.90.25.10">
    <property type="entry name" value="UDP-galactose 4-epimerase, domain 1"/>
    <property type="match status" value="1"/>
</dbReference>
<organism evidence="11 12">
    <name type="scientific">Pseudidiomarina planktonica</name>
    <dbReference type="NCBI Taxonomy" id="1323738"/>
    <lineage>
        <taxon>Bacteria</taxon>
        <taxon>Pseudomonadati</taxon>
        <taxon>Pseudomonadota</taxon>
        <taxon>Gammaproteobacteria</taxon>
        <taxon>Alteromonadales</taxon>
        <taxon>Idiomarinaceae</taxon>
        <taxon>Pseudidiomarina</taxon>
    </lineage>
</organism>
<evidence type="ECO:0000313" key="12">
    <source>
        <dbReference type="Proteomes" id="UP000194450"/>
    </source>
</evidence>
<dbReference type="AlphaFoldDB" id="A0A1Y6EML1"/>
<comment type="pathway">
    <text evidence="3 9">Carbohydrate metabolism; galactose metabolism.</text>
</comment>
<dbReference type="Gene3D" id="3.40.50.720">
    <property type="entry name" value="NAD(P)-binding Rossmann-like Domain"/>
    <property type="match status" value="1"/>
</dbReference>
<comment type="cofactor">
    <cofactor evidence="2 9">
        <name>NAD(+)</name>
        <dbReference type="ChEBI" id="CHEBI:57540"/>
    </cofactor>
</comment>
<dbReference type="NCBIfam" id="TIGR01179">
    <property type="entry name" value="galE"/>
    <property type="match status" value="1"/>
</dbReference>
<keyword evidence="12" id="KW-1185">Reference proteome</keyword>
<evidence type="ECO:0000313" key="11">
    <source>
        <dbReference type="EMBL" id="SMQ61772.1"/>
    </source>
</evidence>
<comment type="subunit">
    <text evidence="9">Homodimer.</text>
</comment>
<dbReference type="InterPro" id="IPR036291">
    <property type="entry name" value="NAD(P)-bd_dom_sf"/>
</dbReference>
<accession>A0A1Y6EML1</accession>
<evidence type="ECO:0000256" key="1">
    <source>
        <dbReference type="ARBA" id="ARBA00000083"/>
    </source>
</evidence>
<evidence type="ECO:0000256" key="2">
    <source>
        <dbReference type="ARBA" id="ARBA00001911"/>
    </source>
</evidence>
<dbReference type="EMBL" id="FXWH01000001">
    <property type="protein sequence ID" value="SMQ61772.1"/>
    <property type="molecule type" value="Genomic_DNA"/>
</dbReference>
<dbReference type="SUPFAM" id="SSF51735">
    <property type="entry name" value="NAD(P)-binding Rossmann-fold domains"/>
    <property type="match status" value="1"/>
</dbReference>
<dbReference type="InterPro" id="IPR016040">
    <property type="entry name" value="NAD(P)-bd_dom"/>
</dbReference>
<name>A0A1Y6EML1_9GAMM</name>
<keyword evidence="9" id="KW-0119">Carbohydrate metabolism</keyword>
<evidence type="ECO:0000256" key="8">
    <source>
        <dbReference type="ARBA" id="ARBA00023235"/>
    </source>
</evidence>
<dbReference type="PANTHER" id="PTHR43725">
    <property type="entry name" value="UDP-GLUCOSE 4-EPIMERASE"/>
    <property type="match status" value="1"/>
</dbReference>